<sequence length="125" mass="13756">MCEDESDLEDMTIQDIVNAENCERDNEEVTDYDGDITPGSYILMSTTIDYMPCTEGVTTADTALAERLLQQSTPNGYRLSEFHPQTQTDVPTEGAINPSSSPIAGPSSKYDECLVEVAVYGYRNV</sequence>
<feature type="region of interest" description="Disordered" evidence="1">
    <location>
        <begin position="87"/>
        <end position="107"/>
    </location>
</feature>
<reference evidence="2" key="1">
    <citation type="journal article" date="2023" name="Insect Mol. Biol.">
        <title>Genome sequencing provides insights into the evolution of gene families encoding plant cell wall-degrading enzymes in longhorned beetles.</title>
        <authorList>
            <person name="Shin N.R."/>
            <person name="Okamura Y."/>
            <person name="Kirsch R."/>
            <person name="Pauchet Y."/>
        </authorList>
    </citation>
    <scope>NUCLEOTIDE SEQUENCE</scope>
    <source>
        <strain evidence="2">AMC_N1</strain>
    </source>
</reference>
<evidence type="ECO:0000313" key="3">
    <source>
        <dbReference type="Proteomes" id="UP001162162"/>
    </source>
</evidence>
<comment type="caution">
    <text evidence="2">The sequence shown here is derived from an EMBL/GenBank/DDBJ whole genome shotgun (WGS) entry which is preliminary data.</text>
</comment>
<keyword evidence="3" id="KW-1185">Reference proteome</keyword>
<dbReference type="Proteomes" id="UP001162162">
    <property type="component" value="Unassembled WGS sequence"/>
</dbReference>
<evidence type="ECO:0000313" key="2">
    <source>
        <dbReference type="EMBL" id="KAJ8939897.1"/>
    </source>
</evidence>
<accession>A0AAV8XLY8</accession>
<protein>
    <submittedName>
        <fullName evidence="2">Uncharacterized protein</fullName>
    </submittedName>
</protein>
<evidence type="ECO:0000256" key="1">
    <source>
        <dbReference type="SAM" id="MobiDB-lite"/>
    </source>
</evidence>
<organism evidence="2 3">
    <name type="scientific">Aromia moschata</name>
    <dbReference type="NCBI Taxonomy" id="1265417"/>
    <lineage>
        <taxon>Eukaryota</taxon>
        <taxon>Metazoa</taxon>
        <taxon>Ecdysozoa</taxon>
        <taxon>Arthropoda</taxon>
        <taxon>Hexapoda</taxon>
        <taxon>Insecta</taxon>
        <taxon>Pterygota</taxon>
        <taxon>Neoptera</taxon>
        <taxon>Endopterygota</taxon>
        <taxon>Coleoptera</taxon>
        <taxon>Polyphaga</taxon>
        <taxon>Cucujiformia</taxon>
        <taxon>Chrysomeloidea</taxon>
        <taxon>Cerambycidae</taxon>
        <taxon>Cerambycinae</taxon>
        <taxon>Callichromatini</taxon>
        <taxon>Aromia</taxon>
    </lineage>
</organism>
<dbReference type="EMBL" id="JAPWTK010000460">
    <property type="protein sequence ID" value="KAJ8939897.1"/>
    <property type="molecule type" value="Genomic_DNA"/>
</dbReference>
<dbReference type="AlphaFoldDB" id="A0AAV8XLY8"/>
<name>A0AAV8XLY8_9CUCU</name>
<gene>
    <name evidence="2" type="ORF">NQ318_023237</name>
</gene>
<proteinExistence type="predicted"/>